<accession>A0A8F2D9J4</accession>
<dbReference type="Proteomes" id="UP000683422">
    <property type="component" value="Segment"/>
</dbReference>
<dbReference type="KEGG" id="vg:80020547"/>
<evidence type="ECO:0000313" key="2">
    <source>
        <dbReference type="Proteomes" id="UP000683422"/>
    </source>
</evidence>
<dbReference type="GeneID" id="80020547"/>
<proteinExistence type="predicted"/>
<name>A0A8F2D9J4_9CAUD</name>
<protein>
    <submittedName>
        <fullName evidence="1">Uncharacterized protein</fullName>
    </submittedName>
</protein>
<dbReference type="EMBL" id="MZ028627">
    <property type="protein sequence ID" value="QWS68250.1"/>
    <property type="molecule type" value="Genomic_DNA"/>
</dbReference>
<sequence>MFTKISATLAAAAAAVTIGAGAAGAVTVDEYDVVRQTFCSTSGATIDLTYHNEYGNTVTKSGTWLDGSSKNGVTCINRDIRAGEYGDYISTTISADERTYVYCALWVEGVKVAEASDNSKFLPTAMCY</sequence>
<evidence type="ECO:0000313" key="1">
    <source>
        <dbReference type="EMBL" id="QWS68250.1"/>
    </source>
</evidence>
<organism evidence="1 2">
    <name type="scientific">Gordonia phage VanLee</name>
    <dbReference type="NCBI Taxonomy" id="2845816"/>
    <lineage>
        <taxon>Viruses</taxon>
        <taxon>Duplodnaviria</taxon>
        <taxon>Heunggongvirae</taxon>
        <taxon>Uroviricota</taxon>
        <taxon>Caudoviricetes</taxon>
        <taxon>Kruegerviridae</taxon>
        <taxon>Vanleevirus</taxon>
        <taxon>Vanleevirus vanlee</taxon>
    </lineage>
</organism>
<dbReference type="RefSeq" id="YP_010755874.1">
    <property type="nucleotide sequence ID" value="NC_073474.1"/>
</dbReference>
<gene>
    <name evidence="1" type="primary">134</name>
    <name evidence="1" type="ORF">SEA_VANLEE_134</name>
</gene>
<reference evidence="1" key="1">
    <citation type="submission" date="2021-04" db="EMBL/GenBank/DDBJ databases">
        <authorList>
            <person name="Barnhill K.B."/>
            <person name="Biggs A.M."/>
            <person name="Bland J."/>
            <person name="Choudhary H.M."/>
            <person name="Crogan R.E."/>
            <person name="Finocchiaro A.B."/>
            <person name="Franco V."/>
            <person name="Fuller T.A."/>
            <person name="Hanwacker C.G."/>
            <person name="Howard Z.E."/>
            <person name="Iqbal M."/>
            <person name="Mathew A.M."/>
            <person name="Miller S."/>
            <person name="Padhye S."/>
            <person name="Rainey E."/>
            <person name="Rodriguez A."/>
            <person name="Stewart E."/>
            <person name="Otero L.A."/>
            <person name="Chase M.A."/>
            <person name="Pollenz R.S."/>
            <person name="Garlena R.A."/>
            <person name="Russell D.A."/>
            <person name="Jacobs-Sera D."/>
            <person name="Hatfull G.F."/>
        </authorList>
    </citation>
    <scope>NUCLEOTIDE SEQUENCE</scope>
</reference>
<keyword evidence="2" id="KW-1185">Reference proteome</keyword>